<evidence type="ECO:0000256" key="7">
    <source>
        <dbReference type="ARBA" id="ARBA00022490"/>
    </source>
</evidence>
<evidence type="ECO:0000256" key="17">
    <source>
        <dbReference type="RuleBase" id="RU003464"/>
    </source>
</evidence>
<dbReference type="Gene3D" id="3.40.1280.10">
    <property type="match status" value="1"/>
</dbReference>
<dbReference type="CDD" id="cd18080">
    <property type="entry name" value="TrmD-like"/>
    <property type="match status" value="1"/>
</dbReference>
<evidence type="ECO:0000256" key="11">
    <source>
        <dbReference type="ARBA" id="ARBA00022694"/>
    </source>
</evidence>
<feature type="binding site" evidence="15 16">
    <location>
        <begin position="145"/>
        <end position="150"/>
    </location>
    <ligand>
        <name>S-adenosyl-L-methionine</name>
        <dbReference type="ChEBI" id="CHEBI:59789"/>
    </ligand>
</feature>
<keyword evidence="9 15" id="KW-0808">Transferase</keyword>
<evidence type="ECO:0000256" key="9">
    <source>
        <dbReference type="ARBA" id="ARBA00022679"/>
    </source>
</evidence>
<keyword evidence="11 15" id="KW-0819">tRNA processing</keyword>
<dbReference type="InterPro" id="IPR016009">
    <property type="entry name" value="tRNA_MeTrfase_TRMD/TRM10"/>
</dbReference>
<evidence type="ECO:0000256" key="4">
    <source>
        <dbReference type="ARBA" id="ARBA00011738"/>
    </source>
</evidence>
<evidence type="ECO:0000256" key="8">
    <source>
        <dbReference type="ARBA" id="ARBA00022603"/>
    </source>
</evidence>
<sequence>MKISIITLFPEMLKPFFDDSIIRRAKEKGVVEIELINLRDFALDEHGTVDDRPYGGGAGMVLMVEPIMKAMKYVIPSKEGIQEKSGSRIGVRDDRRVILASAKGKPYSQKKAQELSKNDHLVIIAGHYEGVDERVMKYVDEEISIGDFVLTGGELPAAMIVDSVVRLIPDVLKKDEATQEESFFEVPLDELIEICGSEPKLTKLKLKGINKVRLLEYPHYTRPHVFKGEGVPAILITGDHEKIRRWRIKQAYKETLEKRPDLLDKRS</sequence>
<evidence type="ECO:0000256" key="13">
    <source>
        <dbReference type="ARBA" id="ARBA00033392"/>
    </source>
</evidence>
<accession>A0A1F7IY16</accession>
<dbReference type="GO" id="GO:0002939">
    <property type="term" value="P:tRNA N1-guanine methylation"/>
    <property type="evidence" value="ECO:0007669"/>
    <property type="project" value="TreeGrafter"/>
</dbReference>
<evidence type="ECO:0000256" key="1">
    <source>
        <dbReference type="ARBA" id="ARBA00002634"/>
    </source>
</evidence>
<comment type="catalytic activity">
    <reaction evidence="14 15 17">
        <text>guanosine(37) in tRNA + S-adenosyl-L-methionine = N(1)-methylguanosine(37) in tRNA + S-adenosyl-L-homocysteine + H(+)</text>
        <dbReference type="Rhea" id="RHEA:36899"/>
        <dbReference type="Rhea" id="RHEA-COMP:10145"/>
        <dbReference type="Rhea" id="RHEA-COMP:10147"/>
        <dbReference type="ChEBI" id="CHEBI:15378"/>
        <dbReference type="ChEBI" id="CHEBI:57856"/>
        <dbReference type="ChEBI" id="CHEBI:59789"/>
        <dbReference type="ChEBI" id="CHEBI:73542"/>
        <dbReference type="ChEBI" id="CHEBI:74269"/>
        <dbReference type="EC" id="2.1.1.228"/>
    </reaction>
</comment>
<dbReference type="PANTHER" id="PTHR46417:SF1">
    <property type="entry name" value="TRNA (GUANINE-N(1)-)-METHYLTRANSFERASE"/>
    <property type="match status" value="1"/>
</dbReference>
<dbReference type="NCBIfam" id="TIGR00088">
    <property type="entry name" value="trmD"/>
    <property type="match status" value="1"/>
</dbReference>
<dbReference type="NCBIfam" id="NF000648">
    <property type="entry name" value="PRK00026.1"/>
    <property type="match status" value="1"/>
</dbReference>
<evidence type="ECO:0000259" key="18">
    <source>
        <dbReference type="Pfam" id="PF01746"/>
    </source>
</evidence>
<dbReference type="EMBL" id="MGAL01000017">
    <property type="protein sequence ID" value="OGK48270.1"/>
    <property type="molecule type" value="Genomic_DNA"/>
</dbReference>
<dbReference type="InterPro" id="IPR029028">
    <property type="entry name" value="Alpha/beta_knot_MTases"/>
</dbReference>
<dbReference type="FunFam" id="3.40.1280.10:FF:000001">
    <property type="entry name" value="tRNA (guanine-N(1)-)-methyltransferase"/>
    <property type="match status" value="1"/>
</dbReference>
<dbReference type="AlphaFoldDB" id="A0A1F7IY16"/>
<feature type="domain" description="tRNA methyltransferase TRMD/TRM10-type" evidence="18">
    <location>
        <begin position="1"/>
        <end position="264"/>
    </location>
</feature>
<protein>
    <recommendedName>
        <fullName evidence="6 15">tRNA (guanine-N(1)-)-methyltransferase</fullName>
        <ecNumber evidence="5 15">2.1.1.228</ecNumber>
    </recommendedName>
    <alternativeName>
        <fullName evidence="12 15">M1G-methyltransferase</fullName>
    </alternativeName>
    <alternativeName>
        <fullName evidence="13 15">tRNA [GM37] methyltransferase</fullName>
    </alternativeName>
</protein>
<evidence type="ECO:0000256" key="3">
    <source>
        <dbReference type="ARBA" id="ARBA00007630"/>
    </source>
</evidence>
<comment type="similarity">
    <text evidence="3 15 17">Belongs to the RNA methyltransferase TrmD family.</text>
</comment>
<evidence type="ECO:0000256" key="5">
    <source>
        <dbReference type="ARBA" id="ARBA00012807"/>
    </source>
</evidence>
<evidence type="ECO:0000256" key="16">
    <source>
        <dbReference type="PIRSR" id="PIRSR000386-1"/>
    </source>
</evidence>
<dbReference type="SUPFAM" id="SSF75217">
    <property type="entry name" value="alpha/beta knot"/>
    <property type="match status" value="2"/>
</dbReference>
<dbReference type="STRING" id="1802061.A3A93_01335"/>
<keyword evidence="10 15" id="KW-0949">S-adenosyl-L-methionine</keyword>
<evidence type="ECO:0000256" key="10">
    <source>
        <dbReference type="ARBA" id="ARBA00022691"/>
    </source>
</evidence>
<evidence type="ECO:0000313" key="20">
    <source>
        <dbReference type="Proteomes" id="UP000177141"/>
    </source>
</evidence>
<dbReference type="InterPro" id="IPR029026">
    <property type="entry name" value="tRNA_m1G_MTases_N"/>
</dbReference>
<dbReference type="Pfam" id="PF01746">
    <property type="entry name" value="tRNA_m1G_MT"/>
    <property type="match status" value="1"/>
</dbReference>
<reference evidence="19 20" key="1">
    <citation type="journal article" date="2016" name="Nat. Commun.">
        <title>Thousands of microbial genomes shed light on interconnected biogeochemical processes in an aquifer system.</title>
        <authorList>
            <person name="Anantharaman K."/>
            <person name="Brown C.T."/>
            <person name="Hug L.A."/>
            <person name="Sharon I."/>
            <person name="Castelle C.J."/>
            <person name="Probst A.J."/>
            <person name="Thomas B.C."/>
            <person name="Singh A."/>
            <person name="Wilkins M.J."/>
            <person name="Karaoz U."/>
            <person name="Brodie E.L."/>
            <person name="Williams K.H."/>
            <person name="Hubbard S.S."/>
            <person name="Banfield J.F."/>
        </authorList>
    </citation>
    <scope>NUCLEOTIDE SEQUENCE [LARGE SCALE GENOMIC DNA]</scope>
</reference>
<dbReference type="GO" id="GO:0005829">
    <property type="term" value="C:cytosol"/>
    <property type="evidence" value="ECO:0007669"/>
    <property type="project" value="TreeGrafter"/>
</dbReference>
<evidence type="ECO:0000256" key="2">
    <source>
        <dbReference type="ARBA" id="ARBA00004496"/>
    </source>
</evidence>
<gene>
    <name evidence="15" type="primary">trmD</name>
    <name evidence="19" type="ORF">A3A93_01335</name>
</gene>
<comment type="subunit">
    <text evidence="4 15 17">Homodimer.</text>
</comment>
<dbReference type="InterPro" id="IPR023148">
    <property type="entry name" value="tRNA_m1G_MeTrfase_C_sf"/>
</dbReference>
<comment type="caution">
    <text evidence="19">The sequence shown here is derived from an EMBL/GenBank/DDBJ whole genome shotgun (WGS) entry which is preliminary data.</text>
</comment>
<keyword evidence="8 15" id="KW-0489">Methyltransferase</keyword>
<dbReference type="PANTHER" id="PTHR46417">
    <property type="entry name" value="TRNA (GUANINE-N(1)-)-METHYLTRANSFERASE"/>
    <property type="match status" value="1"/>
</dbReference>
<dbReference type="EC" id="2.1.1.228" evidence="5 15"/>
<feature type="binding site" evidence="15 16">
    <location>
        <position position="126"/>
    </location>
    <ligand>
        <name>S-adenosyl-L-methionine</name>
        <dbReference type="ChEBI" id="CHEBI:59789"/>
    </ligand>
</feature>
<dbReference type="PIRSF" id="PIRSF000386">
    <property type="entry name" value="tRNA_mtase"/>
    <property type="match status" value="1"/>
</dbReference>
<keyword evidence="7 15" id="KW-0963">Cytoplasm</keyword>
<evidence type="ECO:0000256" key="6">
    <source>
        <dbReference type="ARBA" id="ARBA00014679"/>
    </source>
</evidence>
<comment type="function">
    <text evidence="1 15 17">Specifically methylates guanosine-37 in various tRNAs.</text>
</comment>
<proteinExistence type="inferred from homology"/>
<evidence type="ECO:0000256" key="15">
    <source>
        <dbReference type="HAMAP-Rule" id="MF_00605"/>
    </source>
</evidence>
<comment type="subcellular location">
    <subcellularLocation>
        <location evidence="2 15 17">Cytoplasm</location>
    </subcellularLocation>
</comment>
<evidence type="ECO:0000256" key="14">
    <source>
        <dbReference type="ARBA" id="ARBA00047783"/>
    </source>
</evidence>
<evidence type="ECO:0000313" key="19">
    <source>
        <dbReference type="EMBL" id="OGK48270.1"/>
    </source>
</evidence>
<dbReference type="GO" id="GO:0052906">
    <property type="term" value="F:tRNA (guanine(37)-N1)-methyltransferase activity"/>
    <property type="evidence" value="ECO:0007669"/>
    <property type="project" value="UniProtKB-UniRule"/>
</dbReference>
<organism evidence="19 20">
    <name type="scientific">Candidatus Roizmanbacteria bacterium RIFCSPLOWO2_01_FULL_38_12</name>
    <dbReference type="NCBI Taxonomy" id="1802061"/>
    <lineage>
        <taxon>Bacteria</taxon>
        <taxon>Candidatus Roizmaniibacteriota</taxon>
    </lineage>
</organism>
<dbReference type="Proteomes" id="UP000177141">
    <property type="component" value="Unassembled WGS sequence"/>
</dbReference>
<dbReference type="HAMAP" id="MF_00605">
    <property type="entry name" value="TrmD"/>
    <property type="match status" value="1"/>
</dbReference>
<dbReference type="InterPro" id="IPR002649">
    <property type="entry name" value="tRNA_m1G_MeTrfase_TrmD"/>
</dbReference>
<dbReference type="Gene3D" id="1.10.1270.20">
    <property type="entry name" value="tRNA(m1g37)methyltransferase, domain 2"/>
    <property type="match status" value="1"/>
</dbReference>
<evidence type="ECO:0000256" key="12">
    <source>
        <dbReference type="ARBA" id="ARBA00029736"/>
    </source>
</evidence>
<name>A0A1F7IY16_9BACT</name>